<name>A0A2Z4PT43_9GAMM</name>
<dbReference type="OrthoDB" id="2664633at2"/>
<proteinExistence type="predicted"/>
<organism evidence="2 3">
    <name type="scientific">Marinomonas primoryensis</name>
    <dbReference type="NCBI Taxonomy" id="178399"/>
    <lineage>
        <taxon>Bacteria</taxon>
        <taxon>Pseudomonadati</taxon>
        <taxon>Pseudomonadota</taxon>
        <taxon>Gammaproteobacteria</taxon>
        <taxon>Oceanospirillales</taxon>
        <taxon>Oceanospirillaceae</taxon>
        <taxon>Marinomonas</taxon>
    </lineage>
</organism>
<dbReference type="GO" id="GO:0003824">
    <property type="term" value="F:catalytic activity"/>
    <property type="evidence" value="ECO:0007669"/>
    <property type="project" value="UniProtKB-ARBA"/>
</dbReference>
<sequence>MGDTASLQGTNVRLSAGHDIALVGSDVIASDQVDIDAGNNVSLVSLAVTNSSQDGYIFSHSTTDNQVSTLSGNNIQLSAGNTLTSEGAQVNAQGNLALSATNIDLLAVTDSKDDDSFLGGGGNSTEKRTHNETLTGTTLNAGGTLSLVSQQDIFSKGSTLNGGEGIALAAGGDVILATAVANNTSFEEVKTKSSGFWGSKKSTKTTTTQSTTNQGTNLASGGDINITSGANILLSGTKATANGNIDLEAEGDIQLLSAVDQTSSRYQEQKKGTFKVKAKDQGSIKQTAVTSELIANGTSGDGNIALTSGRNITLEGATLAANDTLSMGASTDTQETVSQDANGNYVNALGEQVGNVTVGTQALQSSEWNESSSGYRGILKDVARSVSVVASNMGMDGEIKVGESRATRTETLKQQASTLAANDLTIDAKNDVALIGANVSITDTASINAQNVTIDAAQERTVTSESHTDHTISSEGATLEKDQISLVSLIDTKHTEKTTTTANTWAGSNISAGNLNINANQNVAIIASDIKVQNNADIQGENILVGGREATTDTTHDSITETKTLTVGVRNAYVDVVLAIQALKDAKKAIGAAKDAYSDAKQKVAEGKLPKSDLDFYKINLAAATANVASATTAVYASGAAAAAAASTSMGTGFYVSGGATTQTDTTSSTSSQGTWNGSNINVGGNTSLTSNNNLNIEGSNIDTAGQLALNAKNINITAGTNTVNESTKSHSEGASASYGSSGGVGGGVNASQSNSDSQSTQYVNSSLNAGSIVSNSDNLTIEGGNLNATDIDITTDNLVVSSLQDTGQSSSKSSGGSVGFGSSNNVGINASQSNADSAWVNQQSGITGGTVNITAKDTTLTGAVIAAVDDKGNSTDKLTFTTDTLTVADLQDSDNSKSMGIDLSLSKNTTKVGGSFNGHEKDQTTKATVGLGNVTVGGLSIEESIDQQPEFANLNREASNSQEITKNMERGGVDISLTVDNRMLTEKGRNEIKKDFVDTQMHTDEIAQAVDDVVNTDLGITDAYGQVQKYATDRELLVQKAMDEEAQKALRGENGAEGSENAIQALSDGLSDKDGVAERTDTVLYDGSQVADDRVVNSTNDFNKEQALAGYHAEGGNTVYLNIDKTNMTDSSSVIKSTLHEQERHRLAQAGSKLNATDQTTLSTNRGDQSQKVWNAYSGLAGISTQSTTTQSAWNMVNADRTNVAAGTAQIQTVNSEEVKPIIPAVYGAIVLAARAAPVAARYAAPAATAVTSTVGSWFKKSASTSADKFSRAPKAPITKNKPKASEPIPQYLLDQLPETPKITGEYTQDTTLSDADLANKNARAESFSKAKAENKGKKGAVTEFIRDFIKNLTD</sequence>
<gene>
    <name evidence="2" type="ORF">A8139_11960</name>
</gene>
<dbReference type="EMBL" id="CP016181">
    <property type="protein sequence ID" value="AWY00620.1"/>
    <property type="molecule type" value="Genomic_DNA"/>
</dbReference>
<dbReference type="Gene3D" id="1.20.1600.10">
    <property type="entry name" value="Outer membrane efflux proteins (OEP)"/>
    <property type="match status" value="1"/>
</dbReference>
<feature type="region of interest" description="Disordered" evidence="1">
    <location>
        <begin position="661"/>
        <end position="682"/>
    </location>
</feature>
<dbReference type="Proteomes" id="UP000249898">
    <property type="component" value="Chromosome"/>
</dbReference>
<evidence type="ECO:0000313" key="2">
    <source>
        <dbReference type="EMBL" id="AWY00620.1"/>
    </source>
</evidence>
<dbReference type="InterPro" id="IPR025157">
    <property type="entry name" value="Hemagglutinin_rpt"/>
</dbReference>
<evidence type="ECO:0000313" key="3">
    <source>
        <dbReference type="Proteomes" id="UP000249898"/>
    </source>
</evidence>
<reference evidence="2 3" key="1">
    <citation type="submission" date="2016-06" db="EMBL/GenBank/DDBJ databases">
        <title>The sequenced genome of the ice-adhering bacterium Marinomonas primoryensis, from Antarctica.</title>
        <authorList>
            <person name="Graham L."/>
            <person name="Vance T.D.R."/>
            <person name="Davies P.L."/>
        </authorList>
    </citation>
    <scope>NUCLEOTIDE SEQUENCE [LARGE SCALE GENOMIC DNA]</scope>
    <source>
        <strain evidence="2 3">AceL</strain>
    </source>
</reference>
<protein>
    <recommendedName>
        <fullName evidence="4">Filamentous haemagglutinin FhaB/tRNA nuclease CdiA-like TPS domain-containing protein</fullName>
    </recommendedName>
</protein>
<accession>A0A2Z4PT43</accession>
<dbReference type="Pfam" id="PF13332">
    <property type="entry name" value="Fil_haemagg_2"/>
    <property type="match status" value="4"/>
</dbReference>
<evidence type="ECO:0008006" key="4">
    <source>
        <dbReference type="Google" id="ProtNLM"/>
    </source>
</evidence>
<dbReference type="SUPFAM" id="SSF56954">
    <property type="entry name" value="Outer membrane efflux proteins (OEP)"/>
    <property type="match status" value="1"/>
</dbReference>
<feature type="region of interest" description="Disordered" evidence="1">
    <location>
        <begin position="724"/>
        <end position="763"/>
    </location>
</feature>
<dbReference type="RefSeq" id="WP_112138396.1">
    <property type="nucleotide sequence ID" value="NZ_CP016181.1"/>
</dbReference>
<evidence type="ECO:0000256" key="1">
    <source>
        <dbReference type="SAM" id="MobiDB-lite"/>
    </source>
</evidence>